<protein>
    <submittedName>
        <fullName evidence="1">Alkylmercury lyase</fullName>
    </submittedName>
</protein>
<dbReference type="Proteomes" id="UP000766904">
    <property type="component" value="Unassembled WGS sequence"/>
</dbReference>
<dbReference type="Pfam" id="PF03243">
    <property type="entry name" value="MerB"/>
    <property type="match status" value="1"/>
</dbReference>
<dbReference type="SUPFAM" id="SSF160387">
    <property type="entry name" value="NosL/MerB-like"/>
    <property type="match status" value="1"/>
</dbReference>
<evidence type="ECO:0000313" key="2">
    <source>
        <dbReference type="Proteomes" id="UP000766904"/>
    </source>
</evidence>
<comment type="caution">
    <text evidence="1">The sequence shown here is derived from an EMBL/GenBank/DDBJ whole genome shotgun (WGS) entry which is preliminary data.</text>
</comment>
<organism evidence="1 2">
    <name type="scientific">Natronococcus pandeyae</name>
    <dbReference type="NCBI Taxonomy" id="2055836"/>
    <lineage>
        <taxon>Archaea</taxon>
        <taxon>Methanobacteriati</taxon>
        <taxon>Methanobacteriota</taxon>
        <taxon>Stenosarchaea group</taxon>
        <taxon>Halobacteria</taxon>
        <taxon>Halobacteriales</taxon>
        <taxon>Natrialbaceae</taxon>
        <taxon>Natronococcus</taxon>
    </lineage>
</organism>
<sequence>MLEDSCTCCGIPENRDDRTATTATQWSTETPVLEAQLPEELQAALGRFLGTEPVETLGDWTTAVRRLAGDGSITLEELCLSEEPTDHWALVDGERYDFACFYDAVILAGLTDRPVDIRTKSPGGTVIEARAIGTSELTVAPREAVFSFGIDASVEPPSDGEPSLEQGYAAICPYVKAFPDRTAYERWATTVPAATVAMPLSGATEFATQLVR</sequence>
<keyword evidence="1" id="KW-0456">Lyase</keyword>
<dbReference type="InterPro" id="IPR004927">
    <property type="entry name" value="MerB"/>
</dbReference>
<evidence type="ECO:0000313" key="1">
    <source>
        <dbReference type="EMBL" id="TYL37904.1"/>
    </source>
</evidence>
<dbReference type="EMBL" id="PHNJ01000007">
    <property type="protein sequence ID" value="TYL37904.1"/>
    <property type="molecule type" value="Genomic_DNA"/>
</dbReference>
<proteinExistence type="predicted"/>
<dbReference type="AlphaFoldDB" id="A0A8J8Q5C7"/>
<gene>
    <name evidence="1" type="ORF">CV102_14345</name>
</gene>
<dbReference type="GO" id="GO:0018836">
    <property type="term" value="F:alkylmercury lyase activity"/>
    <property type="evidence" value="ECO:0007669"/>
    <property type="project" value="InterPro"/>
</dbReference>
<dbReference type="Gene3D" id="3.30.450.410">
    <property type="match status" value="1"/>
</dbReference>
<dbReference type="OrthoDB" id="232973at2157"/>
<accession>A0A8J8Q5C7</accession>
<dbReference type="RefSeq" id="WP_148858677.1">
    <property type="nucleotide sequence ID" value="NZ_PHNJ01000007.1"/>
</dbReference>
<keyword evidence="2" id="KW-1185">Reference proteome</keyword>
<dbReference type="InterPro" id="IPR053717">
    <property type="entry name" value="MerB_lyase_sf"/>
</dbReference>
<name>A0A8J8Q5C7_9EURY</name>
<reference evidence="1" key="1">
    <citation type="submission" date="2017-11" db="EMBL/GenBank/DDBJ databases">
        <authorList>
            <person name="Kajale S.C."/>
            <person name="Sharma A."/>
        </authorList>
    </citation>
    <scope>NUCLEOTIDE SEQUENCE</scope>
    <source>
        <strain evidence="1">LS1_42</strain>
    </source>
</reference>